<feature type="transmembrane region" description="Helical" evidence="2">
    <location>
        <begin position="325"/>
        <end position="351"/>
    </location>
</feature>
<name>A0A1G4ILD1_TRYEQ</name>
<feature type="region of interest" description="Disordered" evidence="1">
    <location>
        <begin position="227"/>
        <end position="290"/>
    </location>
</feature>
<dbReference type="GeneID" id="92382723"/>
<feature type="compositionally biased region" description="Low complexity" evidence="1">
    <location>
        <begin position="171"/>
        <end position="187"/>
    </location>
</feature>
<feature type="compositionally biased region" description="Basic residues" evidence="1">
    <location>
        <begin position="1"/>
        <end position="10"/>
    </location>
</feature>
<evidence type="ECO:0000256" key="1">
    <source>
        <dbReference type="SAM" id="MobiDB-lite"/>
    </source>
</evidence>
<dbReference type="RefSeq" id="XP_067083585.1">
    <property type="nucleotide sequence ID" value="XM_067227484.1"/>
</dbReference>
<sequence length="581" mass="63390">MAHSGAKRTSRSGTSTPLRTPTRRRLELHNAAVDEAFEEEDGEGQREPHFERTPKTSRQSVSASLGDGLGSGGTNHGSTSSGVQHPEGALAMSDAGERPVVSPQVAKAASARSVEGIIDYSPSLCSEQLEVHGFSHLRESISFGLPQTRGSVPDVRSSCGVLEVGTTLVPHSTSRSSALSSHTSSKQSHFHTRQSSDGRRPKHGGSRSDLSFLSTRSAIAYLKSTAPAAGVGSPKTSGRSSQATPSSNSFSRSTLGPLELSPIPKENSNPHGRRRNGYLRSRHQPPPSWPPVDVPVAVANCSSSTVSVTEVGRIDSEMRREFRLFLAYCIRIVIMFIVTCSAASFALFLAAPLVVQRSGSDGLFVRQYVESVAELQLIYGAPSSSLTSSEAKQLYLRMVSESLERLDQATLNARPKPSEGPKVHEQYYSRMTRAYQAVRYRVALYARSRHRSWFYRNVLYPLHDVWKYGVVRHGAQVTREDCQEILLYSLWVRIVDVAACLRQDENMPCPTLNFLKGEVRGSTGPGGPVLPVASGYPSEGNGVQGEVSSKALFAFVAKNFRHNNREYNHLYFEGGMGSVFF</sequence>
<evidence type="ECO:0008006" key="5">
    <source>
        <dbReference type="Google" id="ProtNLM"/>
    </source>
</evidence>
<reference evidence="3" key="1">
    <citation type="submission" date="2016-09" db="EMBL/GenBank/DDBJ databases">
        <authorList>
            <person name="Hebert L."/>
            <person name="Moumen B."/>
        </authorList>
    </citation>
    <scope>NUCLEOTIDE SEQUENCE [LARGE SCALE GENOMIC DNA]</scope>
    <source>
        <strain evidence="3">OVI</strain>
    </source>
</reference>
<evidence type="ECO:0000313" key="3">
    <source>
        <dbReference type="EMBL" id="SCU73187.1"/>
    </source>
</evidence>
<dbReference type="EMBL" id="CZPT02002007">
    <property type="protein sequence ID" value="SCU73187.1"/>
    <property type="molecule type" value="Genomic_DNA"/>
</dbReference>
<evidence type="ECO:0000256" key="2">
    <source>
        <dbReference type="SAM" id="Phobius"/>
    </source>
</evidence>
<gene>
    <name evidence="3" type="ORF">TEOVI_000878900</name>
</gene>
<protein>
    <recommendedName>
        <fullName evidence="5">Transmembrane protein</fullName>
    </recommendedName>
</protein>
<proteinExistence type="predicted"/>
<comment type="caution">
    <text evidence="3">The sequence shown here is derived from an EMBL/GenBank/DDBJ whole genome shotgun (WGS) entry which is preliminary data.</text>
</comment>
<feature type="compositionally biased region" description="Basic and acidic residues" evidence="1">
    <location>
        <begin position="43"/>
        <end position="54"/>
    </location>
</feature>
<keyword evidence="2" id="KW-0812">Transmembrane</keyword>
<keyword evidence="2" id="KW-0472">Membrane</keyword>
<organism evidence="3 4">
    <name type="scientific">Trypanosoma equiperdum</name>
    <dbReference type="NCBI Taxonomy" id="5694"/>
    <lineage>
        <taxon>Eukaryota</taxon>
        <taxon>Discoba</taxon>
        <taxon>Euglenozoa</taxon>
        <taxon>Kinetoplastea</taxon>
        <taxon>Metakinetoplastina</taxon>
        <taxon>Trypanosomatida</taxon>
        <taxon>Trypanosomatidae</taxon>
        <taxon>Trypanosoma</taxon>
    </lineage>
</organism>
<feature type="compositionally biased region" description="Basic residues" evidence="1">
    <location>
        <begin position="271"/>
        <end position="283"/>
    </location>
</feature>
<feature type="region of interest" description="Disordered" evidence="1">
    <location>
        <begin position="1"/>
        <end position="104"/>
    </location>
</feature>
<feature type="region of interest" description="Disordered" evidence="1">
    <location>
        <begin position="170"/>
        <end position="210"/>
    </location>
</feature>
<dbReference type="Proteomes" id="UP000195570">
    <property type="component" value="Unassembled WGS sequence"/>
</dbReference>
<keyword evidence="2" id="KW-1133">Transmembrane helix</keyword>
<accession>A0A1G4ILD1</accession>
<feature type="compositionally biased region" description="Low complexity" evidence="1">
    <location>
        <begin position="11"/>
        <end position="20"/>
    </location>
</feature>
<dbReference type="VEuPathDB" id="TriTrypDB:TEOVI_000878900"/>
<evidence type="ECO:0000313" key="4">
    <source>
        <dbReference type="Proteomes" id="UP000195570"/>
    </source>
</evidence>
<feature type="compositionally biased region" description="Polar residues" evidence="1">
    <location>
        <begin position="234"/>
        <end position="254"/>
    </location>
</feature>
<dbReference type="AlphaFoldDB" id="A0A1G4ILD1"/>
<keyword evidence="4" id="KW-1185">Reference proteome</keyword>